<dbReference type="Gramene" id="VVA30275">
    <property type="protein sequence ID" value="VVA30275"/>
    <property type="gene ID" value="Prudul26B001257"/>
</dbReference>
<accession>A0A5E4FRZ8</accession>
<dbReference type="InParanoid" id="A0A5E4FRZ8"/>
<name>A0A5E4FRZ8_PRUDU</name>
<dbReference type="EMBL" id="CABIKO010000185">
    <property type="protein sequence ID" value="VVA30275.1"/>
    <property type="molecule type" value="Genomic_DNA"/>
</dbReference>
<evidence type="ECO:0000313" key="1">
    <source>
        <dbReference type="EMBL" id="VVA30275.1"/>
    </source>
</evidence>
<gene>
    <name evidence="1" type="ORF">ALMOND_2B001257</name>
</gene>
<proteinExistence type="predicted"/>
<organism evidence="1 2">
    <name type="scientific">Prunus dulcis</name>
    <name type="common">Almond</name>
    <name type="synonym">Amygdalus dulcis</name>
    <dbReference type="NCBI Taxonomy" id="3755"/>
    <lineage>
        <taxon>Eukaryota</taxon>
        <taxon>Viridiplantae</taxon>
        <taxon>Streptophyta</taxon>
        <taxon>Embryophyta</taxon>
        <taxon>Tracheophyta</taxon>
        <taxon>Spermatophyta</taxon>
        <taxon>Magnoliopsida</taxon>
        <taxon>eudicotyledons</taxon>
        <taxon>Gunneridae</taxon>
        <taxon>Pentapetalae</taxon>
        <taxon>rosids</taxon>
        <taxon>fabids</taxon>
        <taxon>Rosales</taxon>
        <taxon>Rosaceae</taxon>
        <taxon>Amygdaloideae</taxon>
        <taxon>Amygdaleae</taxon>
        <taxon>Prunus</taxon>
    </lineage>
</organism>
<dbReference type="AlphaFoldDB" id="A0A5E4FRZ8"/>
<dbReference type="Pfam" id="PF14223">
    <property type="entry name" value="Retrotran_gag_2"/>
    <property type="match status" value="1"/>
</dbReference>
<dbReference type="OMA" id="ICWINST"/>
<reference evidence="2" key="1">
    <citation type="journal article" date="2020" name="Plant J.">
        <title>Transposons played a major role in the diversification between the closely related almond and peach genomes: results from the almond genome sequence.</title>
        <authorList>
            <person name="Alioto T."/>
            <person name="Alexiou K.G."/>
            <person name="Bardil A."/>
            <person name="Barteri F."/>
            <person name="Castanera R."/>
            <person name="Cruz F."/>
            <person name="Dhingra A."/>
            <person name="Duval H."/>
            <person name="Fernandez I Marti A."/>
            <person name="Frias L."/>
            <person name="Galan B."/>
            <person name="Garcia J.L."/>
            <person name="Howad W."/>
            <person name="Gomez-Garrido J."/>
            <person name="Gut M."/>
            <person name="Julca I."/>
            <person name="Morata J."/>
            <person name="Puigdomenech P."/>
            <person name="Ribeca P."/>
            <person name="Rubio Cabetas M.J."/>
            <person name="Vlasova A."/>
            <person name="Wirthensohn M."/>
            <person name="Garcia-Mas J."/>
            <person name="Gabaldon T."/>
            <person name="Casacuberta J.M."/>
            <person name="Arus P."/>
        </authorList>
    </citation>
    <scope>NUCLEOTIDE SEQUENCE [LARGE SCALE GENOMIC DNA]</scope>
    <source>
        <strain evidence="2">cv. Texas</strain>
    </source>
</reference>
<protein>
    <submittedName>
        <fullName evidence="1">PREDICTED: UBN2_3 domain-containing</fullName>
    </submittedName>
</protein>
<evidence type="ECO:0000313" key="2">
    <source>
        <dbReference type="Proteomes" id="UP000327085"/>
    </source>
</evidence>
<dbReference type="Proteomes" id="UP000327085">
    <property type="component" value="Chromosome 7"/>
</dbReference>
<sequence>MAAASSVSIPHINNLVTVKLTDSNYLIWLSQMKPFLFGQDFWKYIVGSSSPPDQVLPSTKGQPPKSNPEYQSWFCTDQMLISLLRATLSEPILGLVVGLTTSRTIWETLQAHFSQQSVANASQLRSNLFL</sequence>
<dbReference type="PANTHER" id="PTHR47481">
    <property type="match status" value="1"/>
</dbReference>
<dbReference type="PANTHER" id="PTHR47481:SF10">
    <property type="entry name" value="COPIA-LIKE POLYPROTEIN_RETROTRANSPOSON"/>
    <property type="match status" value="1"/>
</dbReference>